<evidence type="ECO:0000256" key="1">
    <source>
        <dbReference type="SAM" id="MobiDB-lite"/>
    </source>
</evidence>
<accession>A0AAN6YAH6</accession>
<feature type="compositionally biased region" description="Low complexity" evidence="1">
    <location>
        <begin position="482"/>
        <end position="493"/>
    </location>
</feature>
<evidence type="ECO:0000313" key="4">
    <source>
        <dbReference type="Proteomes" id="UP001301769"/>
    </source>
</evidence>
<feature type="region of interest" description="Disordered" evidence="1">
    <location>
        <begin position="527"/>
        <end position="566"/>
    </location>
</feature>
<reference evidence="3" key="2">
    <citation type="submission" date="2023-05" db="EMBL/GenBank/DDBJ databases">
        <authorList>
            <consortium name="Lawrence Berkeley National Laboratory"/>
            <person name="Steindorff A."/>
            <person name="Hensen N."/>
            <person name="Bonometti L."/>
            <person name="Westerberg I."/>
            <person name="Brannstrom I.O."/>
            <person name="Guillou S."/>
            <person name="Cros-Aarteil S."/>
            <person name="Calhoun S."/>
            <person name="Haridas S."/>
            <person name="Kuo A."/>
            <person name="Mondo S."/>
            <person name="Pangilinan J."/>
            <person name="Riley R."/>
            <person name="Labutti K."/>
            <person name="Andreopoulos B."/>
            <person name="Lipzen A."/>
            <person name="Chen C."/>
            <person name="Yanf M."/>
            <person name="Daum C."/>
            <person name="Ng V."/>
            <person name="Clum A."/>
            <person name="Ohm R."/>
            <person name="Martin F."/>
            <person name="Silar P."/>
            <person name="Natvig D."/>
            <person name="Lalanne C."/>
            <person name="Gautier V."/>
            <person name="Ament-Velasquez S.L."/>
            <person name="Kruys A."/>
            <person name="Hutchinson M.I."/>
            <person name="Powell A.J."/>
            <person name="Barry K."/>
            <person name="Miller A.N."/>
            <person name="Grigoriev I.V."/>
            <person name="Debuchy R."/>
            <person name="Gladieux P."/>
            <person name="Thoren M.H."/>
            <person name="Johannesson H."/>
        </authorList>
    </citation>
    <scope>NUCLEOTIDE SEQUENCE</scope>
    <source>
        <strain evidence="3">PSN293</strain>
    </source>
</reference>
<feature type="region of interest" description="Disordered" evidence="1">
    <location>
        <begin position="1"/>
        <end position="24"/>
    </location>
</feature>
<feature type="compositionally biased region" description="Polar residues" evidence="1">
    <location>
        <begin position="11"/>
        <end position="24"/>
    </location>
</feature>
<proteinExistence type="predicted"/>
<feature type="domain" description="Clr5" evidence="2">
    <location>
        <begin position="31"/>
        <end position="83"/>
    </location>
</feature>
<feature type="region of interest" description="Disordered" evidence="1">
    <location>
        <begin position="460"/>
        <end position="506"/>
    </location>
</feature>
<comment type="caution">
    <text evidence="3">The sequence shown here is derived from an EMBL/GenBank/DDBJ whole genome shotgun (WGS) entry which is preliminary data.</text>
</comment>
<evidence type="ECO:0000313" key="3">
    <source>
        <dbReference type="EMBL" id="KAK4215444.1"/>
    </source>
</evidence>
<keyword evidence="4" id="KW-1185">Reference proteome</keyword>
<dbReference type="PANTHER" id="PTHR38788">
    <property type="entry name" value="CLR5 DOMAIN-CONTAINING PROTEIN"/>
    <property type="match status" value="1"/>
</dbReference>
<dbReference type="AlphaFoldDB" id="A0AAN6YAH6"/>
<dbReference type="InterPro" id="IPR025676">
    <property type="entry name" value="Clr5_dom"/>
</dbReference>
<feature type="compositionally biased region" description="Pro residues" evidence="1">
    <location>
        <begin position="1"/>
        <end position="10"/>
    </location>
</feature>
<evidence type="ECO:0000259" key="2">
    <source>
        <dbReference type="Pfam" id="PF14420"/>
    </source>
</evidence>
<dbReference type="Pfam" id="PF14420">
    <property type="entry name" value="Clr5"/>
    <property type="match status" value="1"/>
</dbReference>
<organism evidence="3 4">
    <name type="scientific">Rhypophila decipiens</name>
    <dbReference type="NCBI Taxonomy" id="261697"/>
    <lineage>
        <taxon>Eukaryota</taxon>
        <taxon>Fungi</taxon>
        <taxon>Dikarya</taxon>
        <taxon>Ascomycota</taxon>
        <taxon>Pezizomycotina</taxon>
        <taxon>Sordariomycetes</taxon>
        <taxon>Sordariomycetidae</taxon>
        <taxon>Sordariales</taxon>
        <taxon>Naviculisporaceae</taxon>
        <taxon>Rhypophila</taxon>
    </lineage>
</organism>
<sequence length="635" mass="71426">MSLPLGPPAPTTSSDNTSTRPWSQSALTHTKADWEAMHPELERLYVMERRKLHEIMRYMETKHGFKATTQMYKKRFAKWGFQKNKKRWATADPALSVLNLACGDTDVKFMFLSSVRIWSDAFYEEPHRHLLPVAPTIEANEINFAFKMIIELLDRGYGELAGRVARKAFLLIEDLLTIDGPALIWNLLDLMHNMVVSHLSAGTDAAMQQQQHTTRLFQMLLVHLDGLVGSRFKVPETHPLSTILRLLKRLAAEGKTTQKDGGETHYPINPHTATLLEQAWGLNAKLIFDNFDPSLLHVYWYLGWDSCSINLPPHVVNVILERLGQLGLDHGEFSSRLAVSGEQEKRIVTPAVRRYLQSEAKWDAEDPPHMRHFLPLVPACHTHGPRNLVSQLTSSILNGLREYGKQVPLGISGAIDEQGKPIRVCELLRSTTDQTALLGTLAGLLATKVLAEVEIGQQPPAGDTWDCPLDHLPGSAASPSRTDNAATTNENAAQPERKTSPIDRERVQLKIQAMTTAWAIRISMTRDDNNHGYKSKTRAYRLAKDNTTSTEPDKPDDGPPSPQRLGNAERIKHLRKLIALQEEARGKVNLHVVREVWALEDELKALGETAQAKETNREWRRRLEAYLGDIPVQQA</sequence>
<dbReference type="EMBL" id="MU858080">
    <property type="protein sequence ID" value="KAK4215444.1"/>
    <property type="molecule type" value="Genomic_DNA"/>
</dbReference>
<name>A0AAN6YAH6_9PEZI</name>
<reference evidence="3" key="1">
    <citation type="journal article" date="2023" name="Mol. Phylogenet. Evol.">
        <title>Genome-scale phylogeny and comparative genomics of the fungal order Sordariales.</title>
        <authorList>
            <person name="Hensen N."/>
            <person name="Bonometti L."/>
            <person name="Westerberg I."/>
            <person name="Brannstrom I.O."/>
            <person name="Guillou S."/>
            <person name="Cros-Aarteil S."/>
            <person name="Calhoun S."/>
            <person name="Haridas S."/>
            <person name="Kuo A."/>
            <person name="Mondo S."/>
            <person name="Pangilinan J."/>
            <person name="Riley R."/>
            <person name="LaButti K."/>
            <person name="Andreopoulos B."/>
            <person name="Lipzen A."/>
            <person name="Chen C."/>
            <person name="Yan M."/>
            <person name="Daum C."/>
            <person name="Ng V."/>
            <person name="Clum A."/>
            <person name="Steindorff A."/>
            <person name="Ohm R.A."/>
            <person name="Martin F."/>
            <person name="Silar P."/>
            <person name="Natvig D.O."/>
            <person name="Lalanne C."/>
            <person name="Gautier V."/>
            <person name="Ament-Velasquez S.L."/>
            <person name="Kruys A."/>
            <person name="Hutchinson M.I."/>
            <person name="Powell A.J."/>
            <person name="Barry K."/>
            <person name="Miller A.N."/>
            <person name="Grigoriev I.V."/>
            <person name="Debuchy R."/>
            <person name="Gladieux P."/>
            <person name="Hiltunen Thoren M."/>
            <person name="Johannesson H."/>
        </authorList>
    </citation>
    <scope>NUCLEOTIDE SEQUENCE</scope>
    <source>
        <strain evidence="3">PSN293</strain>
    </source>
</reference>
<dbReference type="PANTHER" id="PTHR38788:SF3">
    <property type="entry name" value="CLR5 DOMAIN-CONTAINING PROTEIN"/>
    <property type="match status" value="1"/>
</dbReference>
<protein>
    <recommendedName>
        <fullName evidence="2">Clr5 domain-containing protein</fullName>
    </recommendedName>
</protein>
<gene>
    <name evidence="3" type="ORF">QBC37DRAFT_372075</name>
</gene>
<feature type="compositionally biased region" description="Basic and acidic residues" evidence="1">
    <location>
        <begin position="495"/>
        <end position="506"/>
    </location>
</feature>
<dbReference type="Proteomes" id="UP001301769">
    <property type="component" value="Unassembled WGS sequence"/>
</dbReference>